<feature type="transmembrane region" description="Helical" evidence="1">
    <location>
        <begin position="24"/>
        <end position="48"/>
    </location>
</feature>
<dbReference type="AlphaFoldDB" id="A0A844M288"/>
<accession>A0A844M288</accession>
<keyword evidence="1" id="KW-1133">Transmembrane helix</keyword>
<dbReference type="PANTHER" id="PTHR34980:SF2">
    <property type="entry name" value="INNER MEMBRANE PROTEIN YHAH-RELATED"/>
    <property type="match status" value="1"/>
</dbReference>
<name>A0A844M288_9GAMM</name>
<evidence type="ECO:0000256" key="1">
    <source>
        <dbReference type="SAM" id="Phobius"/>
    </source>
</evidence>
<protein>
    <submittedName>
        <fullName evidence="2">DUF805 domain-containing protein</fullName>
    </submittedName>
</protein>
<keyword evidence="1" id="KW-0472">Membrane</keyword>
<reference evidence="2 3" key="1">
    <citation type="journal article" date="2019" name="PLoS ONE">
        <title>Pup mortality in New Zealand sea lions (Phocarctos hookeri) at Enderby Island, Auckland Islands, 2013-18.</title>
        <authorList>
            <person name="Michael S.A."/>
            <person name="Hayman D.T.S."/>
            <person name="Gray R."/>
            <person name="Zhang J."/>
            <person name="Rogers L."/>
            <person name="Roe W.D."/>
        </authorList>
    </citation>
    <scope>NUCLEOTIDE SEQUENCE [LARGE SCALE GENOMIC DNA]</scope>
    <source>
        <strain evidence="2 3">SM868</strain>
    </source>
</reference>
<dbReference type="RefSeq" id="WP_155587462.1">
    <property type="nucleotide sequence ID" value="NZ_WFKQ01000008.1"/>
</dbReference>
<evidence type="ECO:0000313" key="3">
    <source>
        <dbReference type="Proteomes" id="UP000442109"/>
    </source>
</evidence>
<dbReference type="EMBL" id="WFKQ01000008">
    <property type="protein sequence ID" value="MUG32923.1"/>
    <property type="molecule type" value="Genomic_DNA"/>
</dbReference>
<proteinExistence type="predicted"/>
<keyword evidence="1" id="KW-0812">Transmembrane</keyword>
<comment type="caution">
    <text evidence="2">The sequence shown here is derived from an EMBL/GenBank/DDBJ whole genome shotgun (WGS) entry which is preliminary data.</text>
</comment>
<feature type="transmembrane region" description="Helical" evidence="1">
    <location>
        <begin position="60"/>
        <end position="83"/>
    </location>
</feature>
<feature type="transmembrane region" description="Helical" evidence="1">
    <location>
        <begin position="95"/>
        <end position="114"/>
    </location>
</feature>
<dbReference type="Proteomes" id="UP000442109">
    <property type="component" value="Unassembled WGS sequence"/>
</dbReference>
<dbReference type="InterPro" id="IPR008523">
    <property type="entry name" value="DUF805"/>
</dbReference>
<dbReference type="OrthoDB" id="9812349at2"/>
<gene>
    <name evidence="2" type="ORF">GB996_08940</name>
</gene>
<keyword evidence="3" id="KW-1185">Reference proteome</keyword>
<dbReference type="Pfam" id="PF05656">
    <property type="entry name" value="DUF805"/>
    <property type="match status" value="1"/>
</dbReference>
<dbReference type="PANTHER" id="PTHR34980">
    <property type="entry name" value="INNER MEMBRANE PROTEIN-RELATED-RELATED"/>
    <property type="match status" value="1"/>
</dbReference>
<evidence type="ECO:0000313" key="2">
    <source>
        <dbReference type="EMBL" id="MUG32923.1"/>
    </source>
</evidence>
<dbReference type="GO" id="GO:0005886">
    <property type="term" value="C:plasma membrane"/>
    <property type="evidence" value="ECO:0007669"/>
    <property type="project" value="TreeGrafter"/>
</dbReference>
<organism evidence="2 3">
    <name type="scientific">Psychrobacter sanguinis</name>
    <dbReference type="NCBI Taxonomy" id="861445"/>
    <lineage>
        <taxon>Bacteria</taxon>
        <taxon>Pseudomonadati</taxon>
        <taxon>Pseudomonadota</taxon>
        <taxon>Gammaproteobacteria</taxon>
        <taxon>Moraxellales</taxon>
        <taxon>Moraxellaceae</taxon>
        <taxon>Psychrobacter</taxon>
    </lineage>
</organism>
<sequence>MDWFLDVIKNKYAKFSGRARRKEYWMFQLFCYIFLCLIFLLTAIGLYINNTGSFPVLGSILMGIGSIILTVFMFGLIIPSLALTIRRLHDIGRSGWWILIVAIPYVGPIVLLVFCCLDSESGTNKYGPNPKGVGA</sequence>